<feature type="transmembrane region" description="Helical" evidence="11">
    <location>
        <begin position="87"/>
        <end position="104"/>
    </location>
</feature>
<feature type="transmembrane region" description="Helical" evidence="11">
    <location>
        <begin position="116"/>
        <end position="135"/>
    </location>
</feature>
<comment type="similarity">
    <text evidence="2">Belongs to the VKOR family.</text>
</comment>
<dbReference type="AlphaFoldDB" id="A0A6J4UHK3"/>
<evidence type="ECO:0000256" key="11">
    <source>
        <dbReference type="SAM" id="Phobius"/>
    </source>
</evidence>
<evidence type="ECO:0000256" key="5">
    <source>
        <dbReference type="ARBA" id="ARBA00022989"/>
    </source>
</evidence>
<evidence type="ECO:0000256" key="2">
    <source>
        <dbReference type="ARBA" id="ARBA00006214"/>
    </source>
</evidence>
<reference evidence="13" key="1">
    <citation type="submission" date="2020-02" db="EMBL/GenBank/DDBJ databases">
        <authorList>
            <person name="Meier V. D."/>
        </authorList>
    </citation>
    <scope>NUCLEOTIDE SEQUENCE</scope>
    <source>
        <strain evidence="13">AVDCRST_MAG88</strain>
    </source>
</reference>
<gene>
    <name evidence="13" type="ORF">AVDCRST_MAG88-566</name>
</gene>
<dbReference type="EMBL" id="CADCWM010000191">
    <property type="protein sequence ID" value="CAA9548118.1"/>
    <property type="molecule type" value="Genomic_DNA"/>
</dbReference>
<dbReference type="GO" id="GO:0016491">
    <property type="term" value="F:oxidoreductase activity"/>
    <property type="evidence" value="ECO:0007669"/>
    <property type="project" value="UniProtKB-KW"/>
</dbReference>
<dbReference type="GO" id="GO:0016020">
    <property type="term" value="C:membrane"/>
    <property type="evidence" value="ECO:0007669"/>
    <property type="project" value="UniProtKB-SubCell"/>
</dbReference>
<keyword evidence="7 11" id="KW-0472">Membrane</keyword>
<feature type="region of interest" description="Disordered" evidence="10">
    <location>
        <begin position="1"/>
        <end position="22"/>
    </location>
</feature>
<evidence type="ECO:0000259" key="12">
    <source>
        <dbReference type="Pfam" id="PF07884"/>
    </source>
</evidence>
<keyword evidence="3 11" id="KW-0812">Transmembrane</keyword>
<keyword evidence="6" id="KW-0560">Oxidoreductase</keyword>
<organism evidence="13">
    <name type="scientific">uncultured Thermomicrobiales bacterium</name>
    <dbReference type="NCBI Taxonomy" id="1645740"/>
    <lineage>
        <taxon>Bacteria</taxon>
        <taxon>Pseudomonadati</taxon>
        <taxon>Thermomicrobiota</taxon>
        <taxon>Thermomicrobia</taxon>
        <taxon>Thermomicrobiales</taxon>
        <taxon>environmental samples</taxon>
    </lineage>
</organism>
<evidence type="ECO:0000256" key="3">
    <source>
        <dbReference type="ARBA" id="ARBA00022692"/>
    </source>
</evidence>
<protein>
    <recommendedName>
        <fullName evidence="12">Vitamin K epoxide reductase domain-containing protein</fullName>
    </recommendedName>
</protein>
<evidence type="ECO:0000313" key="13">
    <source>
        <dbReference type="EMBL" id="CAA9548118.1"/>
    </source>
</evidence>
<feature type="domain" description="Vitamin K epoxide reductase" evidence="12">
    <location>
        <begin position="35"/>
        <end position="159"/>
    </location>
</feature>
<dbReference type="GO" id="GO:0048038">
    <property type="term" value="F:quinone binding"/>
    <property type="evidence" value="ECO:0007669"/>
    <property type="project" value="UniProtKB-KW"/>
</dbReference>
<dbReference type="InterPro" id="IPR012932">
    <property type="entry name" value="VKOR"/>
</dbReference>
<proteinExistence type="inferred from homology"/>
<dbReference type="CDD" id="cd12919">
    <property type="entry name" value="VKOR_2"/>
    <property type="match status" value="1"/>
</dbReference>
<evidence type="ECO:0000256" key="7">
    <source>
        <dbReference type="ARBA" id="ARBA00023136"/>
    </source>
</evidence>
<evidence type="ECO:0000256" key="10">
    <source>
        <dbReference type="SAM" id="MobiDB-lite"/>
    </source>
</evidence>
<feature type="transmembrane region" description="Helical" evidence="11">
    <location>
        <begin position="36"/>
        <end position="56"/>
    </location>
</feature>
<keyword evidence="8" id="KW-1015">Disulfide bond</keyword>
<accession>A0A6J4UHK3</accession>
<keyword evidence="9" id="KW-0676">Redox-active center</keyword>
<keyword evidence="4" id="KW-0874">Quinone</keyword>
<evidence type="ECO:0000256" key="8">
    <source>
        <dbReference type="ARBA" id="ARBA00023157"/>
    </source>
</evidence>
<sequence length="198" mass="20903">MGTAGARTRGTAQPGGEHAPPGWAYDPSDWSQRLPIVGLALVGFTIASYLALYQWGVLRTVWEPFFGDGSRTVPNSGLARPLPIPDAALGALCYLIAAVTGAIGRRGRWRGMPWMVVLFGLAVGLLGAVGIVLVIAQPIVHGSFCTLCLASAVISALMVGPALDEVLASLQHLKRERDRGRSLWRAFRGCGDEAGAGR</sequence>
<dbReference type="Pfam" id="PF07884">
    <property type="entry name" value="VKOR"/>
    <property type="match status" value="1"/>
</dbReference>
<comment type="subcellular location">
    <subcellularLocation>
        <location evidence="1">Membrane</location>
        <topology evidence="1">Multi-pass membrane protein</topology>
    </subcellularLocation>
</comment>
<evidence type="ECO:0000256" key="1">
    <source>
        <dbReference type="ARBA" id="ARBA00004141"/>
    </source>
</evidence>
<name>A0A6J4UHK3_9BACT</name>
<evidence type="ECO:0000256" key="9">
    <source>
        <dbReference type="ARBA" id="ARBA00023284"/>
    </source>
</evidence>
<dbReference type="InterPro" id="IPR038354">
    <property type="entry name" value="VKOR_sf"/>
</dbReference>
<feature type="transmembrane region" description="Helical" evidence="11">
    <location>
        <begin position="141"/>
        <end position="163"/>
    </location>
</feature>
<dbReference type="Gene3D" id="1.20.1440.130">
    <property type="entry name" value="VKOR domain"/>
    <property type="match status" value="1"/>
</dbReference>
<evidence type="ECO:0000256" key="4">
    <source>
        <dbReference type="ARBA" id="ARBA00022719"/>
    </source>
</evidence>
<evidence type="ECO:0000256" key="6">
    <source>
        <dbReference type="ARBA" id="ARBA00023002"/>
    </source>
</evidence>
<keyword evidence="5 11" id="KW-1133">Transmembrane helix</keyword>